<sequence>MRLPNHMQHHAQKVMPCRCPLALERRASQLLLLVLENSLCWAQKARELWRTLSVANSSTLCCTPARETPFGVSLPIFSRNCRRKTTRSELATCPQPHIYNIYC</sequence>
<evidence type="ECO:0000313" key="3">
    <source>
        <dbReference type="Proteomes" id="UP001152797"/>
    </source>
</evidence>
<dbReference type="EMBL" id="CAMXCT020001042">
    <property type="protein sequence ID" value="CAL1139442.1"/>
    <property type="molecule type" value="Genomic_DNA"/>
</dbReference>
<evidence type="ECO:0000313" key="2">
    <source>
        <dbReference type="EMBL" id="CAL1139442.1"/>
    </source>
</evidence>
<name>A0A9P1C7G3_9DINO</name>
<organism evidence="1">
    <name type="scientific">Cladocopium goreaui</name>
    <dbReference type="NCBI Taxonomy" id="2562237"/>
    <lineage>
        <taxon>Eukaryota</taxon>
        <taxon>Sar</taxon>
        <taxon>Alveolata</taxon>
        <taxon>Dinophyceae</taxon>
        <taxon>Suessiales</taxon>
        <taxon>Symbiodiniaceae</taxon>
        <taxon>Cladocopium</taxon>
    </lineage>
</organism>
<keyword evidence="3" id="KW-1185">Reference proteome</keyword>
<dbReference type="AlphaFoldDB" id="A0A9P1C7G3"/>
<dbReference type="Proteomes" id="UP001152797">
    <property type="component" value="Unassembled WGS sequence"/>
</dbReference>
<reference evidence="1" key="1">
    <citation type="submission" date="2022-10" db="EMBL/GenBank/DDBJ databases">
        <authorList>
            <person name="Chen Y."/>
            <person name="Dougan E. K."/>
            <person name="Chan C."/>
            <person name="Rhodes N."/>
            <person name="Thang M."/>
        </authorList>
    </citation>
    <scope>NUCLEOTIDE SEQUENCE</scope>
</reference>
<proteinExistence type="predicted"/>
<protein>
    <submittedName>
        <fullName evidence="1">Uncharacterized protein</fullName>
    </submittedName>
</protein>
<comment type="caution">
    <text evidence="1">The sequence shown here is derived from an EMBL/GenBank/DDBJ whole genome shotgun (WGS) entry which is preliminary data.</text>
</comment>
<evidence type="ECO:0000313" key="1">
    <source>
        <dbReference type="EMBL" id="CAI3986067.1"/>
    </source>
</evidence>
<reference evidence="2" key="2">
    <citation type="submission" date="2024-04" db="EMBL/GenBank/DDBJ databases">
        <authorList>
            <person name="Chen Y."/>
            <person name="Shah S."/>
            <person name="Dougan E. K."/>
            <person name="Thang M."/>
            <person name="Chan C."/>
        </authorList>
    </citation>
    <scope>NUCLEOTIDE SEQUENCE [LARGE SCALE GENOMIC DNA]</scope>
</reference>
<dbReference type="EMBL" id="CAMXCT010001042">
    <property type="protein sequence ID" value="CAI3986067.1"/>
    <property type="molecule type" value="Genomic_DNA"/>
</dbReference>
<dbReference type="EMBL" id="CAMXCT030001042">
    <property type="protein sequence ID" value="CAL4773379.1"/>
    <property type="molecule type" value="Genomic_DNA"/>
</dbReference>
<gene>
    <name evidence="1" type="ORF">C1SCF055_LOCUS13447</name>
</gene>
<accession>A0A9P1C7G3</accession>